<dbReference type="AlphaFoldDB" id="A0A543I0B9"/>
<feature type="domain" description="Acetophenone carboxylase-like C-terminal" evidence="3">
    <location>
        <begin position="524"/>
        <end position="701"/>
    </location>
</feature>
<dbReference type="InterPro" id="IPR008040">
    <property type="entry name" value="Hydant_A_N"/>
</dbReference>
<evidence type="ECO:0000313" key="5">
    <source>
        <dbReference type="Proteomes" id="UP000316747"/>
    </source>
</evidence>
<evidence type="ECO:0000259" key="3">
    <source>
        <dbReference type="Pfam" id="PF19278"/>
    </source>
</evidence>
<dbReference type="Pfam" id="PF01968">
    <property type="entry name" value="Hydantoinase_A"/>
    <property type="match status" value="1"/>
</dbReference>
<dbReference type="Pfam" id="PF19278">
    <property type="entry name" value="Hydant_A_C"/>
    <property type="match status" value="1"/>
</dbReference>
<dbReference type="GO" id="GO:0005829">
    <property type="term" value="C:cytosol"/>
    <property type="evidence" value="ECO:0007669"/>
    <property type="project" value="TreeGrafter"/>
</dbReference>
<dbReference type="OrthoDB" id="9768323at2"/>
<dbReference type="Pfam" id="PF05378">
    <property type="entry name" value="Hydant_A_N"/>
    <property type="match status" value="1"/>
</dbReference>
<accession>A0A543I0B9</accession>
<dbReference type="InterPro" id="IPR049517">
    <property type="entry name" value="ACX-like_C"/>
</dbReference>
<dbReference type="SUPFAM" id="SSF53067">
    <property type="entry name" value="Actin-like ATPase domain"/>
    <property type="match status" value="1"/>
</dbReference>
<comment type="caution">
    <text evidence="4">The sequence shown here is derived from an EMBL/GenBank/DDBJ whole genome shotgun (WGS) entry which is preliminary data.</text>
</comment>
<dbReference type="RefSeq" id="WP_141841754.1">
    <property type="nucleotide sequence ID" value="NZ_VFPM01000001.1"/>
</dbReference>
<dbReference type="GO" id="GO:0006749">
    <property type="term" value="P:glutathione metabolic process"/>
    <property type="evidence" value="ECO:0007669"/>
    <property type="project" value="TreeGrafter"/>
</dbReference>
<protein>
    <submittedName>
        <fullName evidence="4">N-methylhydantoinase A</fullName>
    </submittedName>
</protein>
<sequence>MTRRIRIGIDTGGTFTDVVALDEDSGDVVTTKTPSTPGNPADGFLTGVRKVLDRMGASGDDITSVSHGTTVATNKLLEGKVEALGFITTEGYEFVLEIARQAVPDGYGNSYFWVKPPRIVPADHVKTVGGRVDFEGKEIRPFDEERAGAVARWFKDRGITTIGVCFLHSYADDSHELAMRDVLRREHPDAVVSISSEVLREYREYERSMTTLVDAAVKPNVSRYVANIRARLDDFLAPPVDVSTPALARADTSARLPFWVMKSNGGVLSADEVVNQPITTVLSGPAAGALGAGLIASRAGFDKVLTCDGGGTSTDVSVVLSGEPTLTTEGSVGAYPSKIPMIDVVTVGAGGGSIAWISPEGSLKVGPQSAGADPGPLCYARGGTAPTITDAHVMLGRIPPHLLGGEIPLAVEAARAGITELAERVGLDIDRCATGILEISAWNQANALRQVSVKRGLDVRDFMLTTFGGSGSLLACRLVDILGLAGVVVPQNPGNVSAFGLLTVDVKNDYVQTSVARHSTLDHAAVQRTFDELTTNAANALDAQGFSRDAHRYTRTVDLRYFGQAYEVRVPAPDGAVDEGYAAALASRFHDEHRALYGYDFRDDPRQQVEWVNLRVTGIGPITRPVLRELDPAESSTESMRARAHRGTRPVCFDPDTGYVDTDLWWRLDLLAGDVITGPAVIEEFGSTVPVHPGFGVRVDALGNLVITKEA</sequence>
<dbReference type="InterPro" id="IPR043129">
    <property type="entry name" value="ATPase_NBD"/>
</dbReference>
<dbReference type="PANTHER" id="PTHR11365">
    <property type="entry name" value="5-OXOPROLINASE RELATED"/>
    <property type="match status" value="1"/>
</dbReference>
<dbReference type="PANTHER" id="PTHR11365:SF23">
    <property type="entry name" value="HYPOTHETICAL 5-OXOPROLINASE (EUROFUNG)-RELATED"/>
    <property type="match status" value="1"/>
</dbReference>
<organism evidence="4 5">
    <name type="scientific">Humibacillus xanthopallidus</name>
    <dbReference type="NCBI Taxonomy" id="412689"/>
    <lineage>
        <taxon>Bacteria</taxon>
        <taxon>Bacillati</taxon>
        <taxon>Actinomycetota</taxon>
        <taxon>Actinomycetes</taxon>
        <taxon>Micrococcales</taxon>
        <taxon>Intrasporangiaceae</taxon>
        <taxon>Humibacillus</taxon>
    </lineage>
</organism>
<dbReference type="EMBL" id="VFPM01000001">
    <property type="protein sequence ID" value="TQM64042.1"/>
    <property type="molecule type" value="Genomic_DNA"/>
</dbReference>
<dbReference type="Gene3D" id="3.30.420.40">
    <property type="match status" value="1"/>
</dbReference>
<evidence type="ECO:0000313" key="4">
    <source>
        <dbReference type="EMBL" id="TQM64042.1"/>
    </source>
</evidence>
<evidence type="ECO:0000259" key="2">
    <source>
        <dbReference type="Pfam" id="PF05378"/>
    </source>
</evidence>
<dbReference type="GO" id="GO:0017168">
    <property type="term" value="F:5-oxoprolinase (ATP-hydrolyzing) activity"/>
    <property type="evidence" value="ECO:0007669"/>
    <property type="project" value="TreeGrafter"/>
</dbReference>
<feature type="domain" description="Hydantoinase A/oxoprolinase" evidence="1">
    <location>
        <begin position="207"/>
        <end position="509"/>
    </location>
</feature>
<dbReference type="InterPro" id="IPR002821">
    <property type="entry name" value="Hydantoinase_A"/>
</dbReference>
<dbReference type="Proteomes" id="UP000316747">
    <property type="component" value="Unassembled WGS sequence"/>
</dbReference>
<evidence type="ECO:0000259" key="1">
    <source>
        <dbReference type="Pfam" id="PF01968"/>
    </source>
</evidence>
<feature type="domain" description="Hydantoinase/oxoprolinase N-terminal" evidence="2">
    <location>
        <begin position="6"/>
        <end position="186"/>
    </location>
</feature>
<keyword evidence="5" id="KW-1185">Reference proteome</keyword>
<proteinExistence type="predicted"/>
<gene>
    <name evidence="4" type="ORF">FBY41_0401</name>
</gene>
<reference evidence="4 5" key="1">
    <citation type="submission" date="2019-06" db="EMBL/GenBank/DDBJ databases">
        <title>Genome sequencing of plant associated microbes to promote plant fitness in Sorghum bicolor and Oryza sativa.</title>
        <authorList>
            <person name="Coleman-Derr D."/>
        </authorList>
    </citation>
    <scope>NUCLEOTIDE SEQUENCE [LARGE SCALE GENOMIC DNA]</scope>
    <source>
        <strain evidence="4 5">KV-663</strain>
    </source>
</reference>
<dbReference type="InterPro" id="IPR045079">
    <property type="entry name" value="Oxoprolinase-like"/>
</dbReference>
<name>A0A543I0B9_9MICO</name>